<reference evidence="2 3" key="1">
    <citation type="submission" date="2015-12" db="EMBL/GenBank/DDBJ databases">
        <title>Draft genome sequence of Moniliophthora roreri, the causal agent of frosty pod rot of cacao.</title>
        <authorList>
            <person name="Aime M.C."/>
            <person name="Diaz-Valderrama J.R."/>
            <person name="Kijpornyongpan T."/>
            <person name="Phillips-Mora W."/>
        </authorList>
    </citation>
    <scope>NUCLEOTIDE SEQUENCE [LARGE SCALE GENOMIC DNA]</scope>
    <source>
        <strain evidence="2 3">MCA 2952</strain>
    </source>
</reference>
<protein>
    <recommendedName>
        <fullName evidence="4">Calcium channel</fullName>
    </recommendedName>
</protein>
<dbReference type="eggNOG" id="ENOG502QTEW">
    <property type="taxonomic scope" value="Eukaryota"/>
</dbReference>
<feature type="chain" id="PRO_5006902185" description="Calcium channel" evidence="1">
    <location>
        <begin position="24"/>
        <end position="482"/>
    </location>
</feature>
<organism evidence="2 3">
    <name type="scientific">Moniliophthora roreri</name>
    <name type="common">Frosty pod rot fungus</name>
    <name type="synonym">Monilia roreri</name>
    <dbReference type="NCBI Taxonomy" id="221103"/>
    <lineage>
        <taxon>Eukaryota</taxon>
        <taxon>Fungi</taxon>
        <taxon>Dikarya</taxon>
        <taxon>Basidiomycota</taxon>
        <taxon>Agaricomycotina</taxon>
        <taxon>Agaricomycetes</taxon>
        <taxon>Agaricomycetidae</taxon>
        <taxon>Agaricales</taxon>
        <taxon>Marasmiineae</taxon>
        <taxon>Marasmiaceae</taxon>
        <taxon>Moniliophthora</taxon>
    </lineage>
</organism>
<dbReference type="InterPro" id="IPR024338">
    <property type="entry name" value="MID1/Yam8"/>
</dbReference>
<comment type="caution">
    <text evidence="2">The sequence shown here is derived from an EMBL/GenBank/DDBJ whole genome shotgun (WGS) entry which is preliminary data.</text>
</comment>
<name>A0A0W0FW65_MONRR</name>
<evidence type="ECO:0000313" key="3">
    <source>
        <dbReference type="Proteomes" id="UP000054988"/>
    </source>
</evidence>
<evidence type="ECO:0008006" key="4">
    <source>
        <dbReference type="Google" id="ProtNLM"/>
    </source>
</evidence>
<dbReference type="PANTHER" id="PTHR39142">
    <property type="entry name" value="MID1P"/>
    <property type="match status" value="1"/>
</dbReference>
<feature type="signal peptide" evidence="1">
    <location>
        <begin position="1"/>
        <end position="23"/>
    </location>
</feature>
<keyword evidence="1" id="KW-0732">Signal</keyword>
<dbReference type="GO" id="GO:0005262">
    <property type="term" value="F:calcium channel activity"/>
    <property type="evidence" value="ECO:0007669"/>
    <property type="project" value="InterPro"/>
</dbReference>
<evidence type="ECO:0000313" key="2">
    <source>
        <dbReference type="EMBL" id="KTB40530.1"/>
    </source>
</evidence>
<dbReference type="Proteomes" id="UP000054988">
    <property type="component" value="Unassembled WGS sequence"/>
</dbReference>
<accession>A0A0W0FW65</accession>
<gene>
    <name evidence="2" type="ORF">WG66_6913</name>
</gene>
<proteinExistence type="predicted"/>
<dbReference type="GO" id="GO:0098703">
    <property type="term" value="P:calcium ion import across plasma membrane"/>
    <property type="evidence" value="ECO:0007669"/>
    <property type="project" value="InterPro"/>
</dbReference>
<sequence length="482" mass="52021">MLQNLPETLLLYLAISYPSLVLAQTQIQLNSVIPLTPQNLSSSAEFRLPNSENLTISIASCSSTSKFFVLNTTSERTEIEVRDGIGVFEGLFKDGGTLIVEGSGNMEIGVSSNGPIHEHLASLPMLGDTTANQAIIFSAPFGDKPQITDPSYPNYTLPVPSKSEIPFTPPAITPNFTLVIQELQSTTSGCLISPPESSLNTSGTIVNETTWIRDARDGWRMQWLIGGLTPSTNYTAHVIQDSKKISGPIRFLTKSASFSCPLVSSLPYCPGISYAVPLPQPDSATSTYDNTNLPDNIQDPIIEYMRNFTISLTTFACGRDWYSPLKTCQDCQNEYRKWLCTISFPRCGEASSTDTATSSSPTSGSQGRRSLFAQFVKQDDPAAQKPLPISALMPVPTNTPPRNPAFPLFNTTYSVLLPCLETCNAADRACPASLGFKCPVARFGAANTYGVGIIDGSDEDQQGMGSAGVSQDRWGNVWCNAG</sequence>
<evidence type="ECO:0000256" key="1">
    <source>
        <dbReference type="SAM" id="SignalP"/>
    </source>
</evidence>
<dbReference type="AlphaFoldDB" id="A0A0W0FW65"/>
<dbReference type="PANTHER" id="PTHR39142:SF1">
    <property type="entry name" value="AEL197CP"/>
    <property type="match status" value="1"/>
</dbReference>
<dbReference type="Pfam" id="PF12929">
    <property type="entry name" value="Mid1"/>
    <property type="match status" value="1"/>
</dbReference>
<dbReference type="EMBL" id="LATX01001573">
    <property type="protein sequence ID" value="KTB40530.1"/>
    <property type="molecule type" value="Genomic_DNA"/>
</dbReference>